<name>A0A562RJM4_9BURK</name>
<proteinExistence type="predicted"/>
<evidence type="ECO:0000313" key="2">
    <source>
        <dbReference type="Proteomes" id="UP000318431"/>
    </source>
</evidence>
<dbReference type="Proteomes" id="UP000318431">
    <property type="component" value="Unassembled WGS sequence"/>
</dbReference>
<comment type="caution">
    <text evidence="1">The sequence shown here is derived from an EMBL/GenBank/DDBJ whole genome shotgun (WGS) entry which is preliminary data.</text>
</comment>
<reference evidence="1 2" key="1">
    <citation type="journal article" date="2015" name="Stand. Genomic Sci.">
        <title>Genomic Encyclopedia of Bacterial and Archaeal Type Strains, Phase III: the genomes of soil and plant-associated and newly described type strains.</title>
        <authorList>
            <person name="Whitman W.B."/>
            <person name="Woyke T."/>
            <person name="Klenk H.P."/>
            <person name="Zhou Y."/>
            <person name="Lilburn T.G."/>
            <person name="Beck B.J."/>
            <person name="De Vos P."/>
            <person name="Vandamme P."/>
            <person name="Eisen J.A."/>
            <person name="Garrity G."/>
            <person name="Hugenholtz P."/>
            <person name="Kyrpides N.C."/>
        </authorList>
    </citation>
    <scope>NUCLEOTIDE SEQUENCE [LARGE SCALE GENOMIC DNA]</scope>
    <source>
        <strain evidence="1 2">CGMCC 1.10822</strain>
    </source>
</reference>
<accession>A0A562RJM4</accession>
<gene>
    <name evidence="1" type="ORF">IP91_00334</name>
</gene>
<dbReference type="RefSeq" id="WP_259772436.1">
    <property type="nucleotide sequence ID" value="NZ_VLLB01000001.1"/>
</dbReference>
<dbReference type="EMBL" id="VLLB01000001">
    <property type="protein sequence ID" value="TWI69267.1"/>
    <property type="molecule type" value="Genomic_DNA"/>
</dbReference>
<organism evidence="1 2">
    <name type="scientific">Pseudoduganella lurida</name>
    <dbReference type="NCBI Taxonomy" id="1036180"/>
    <lineage>
        <taxon>Bacteria</taxon>
        <taxon>Pseudomonadati</taxon>
        <taxon>Pseudomonadota</taxon>
        <taxon>Betaproteobacteria</taxon>
        <taxon>Burkholderiales</taxon>
        <taxon>Oxalobacteraceae</taxon>
        <taxon>Telluria group</taxon>
        <taxon>Pseudoduganella</taxon>
    </lineage>
</organism>
<protein>
    <submittedName>
        <fullName evidence="1">Uncharacterized protein</fullName>
    </submittedName>
</protein>
<keyword evidence="2" id="KW-1185">Reference proteome</keyword>
<sequence>MLALALPRSVLLPLSTTLLAEVFGTVVERIGVQWALEAPAG</sequence>
<dbReference type="AlphaFoldDB" id="A0A562RJM4"/>
<evidence type="ECO:0000313" key="1">
    <source>
        <dbReference type="EMBL" id="TWI69267.1"/>
    </source>
</evidence>